<dbReference type="Pfam" id="PF20240">
    <property type="entry name" value="DUF6597"/>
    <property type="match status" value="1"/>
</dbReference>
<evidence type="ECO:0000256" key="1">
    <source>
        <dbReference type="ARBA" id="ARBA00023015"/>
    </source>
</evidence>
<gene>
    <name evidence="5" type="ORF">SAMN06269250_4527</name>
</gene>
<sequence length="285" mass="33059">MVFFREYVPHPALTSFVRHYYIIHVQLDPRIPQEQLPIKPYPPTTEQCLYFYPFDLPISTKTGNTAPEGATPGIVVGQPLTRMNITINPNYLMLKVSFQPGSLFRLLGIPMNLVVDGHADLEAVTGKAVREVHEQLPEATDYAAMIRLVEEFLLRKAAQCRQAILPIDIVARQMLQPAGYHRLDQLAHDACLSTRQFERKFRERLGVSPKLFTRIARFREAYKLRETDPARSWLDIAYDCHYYDPNHLVKDFQQFAGTTPSQLFDEELAHQDFFRRYSPHRNSRL</sequence>
<dbReference type="GO" id="GO:0043565">
    <property type="term" value="F:sequence-specific DNA binding"/>
    <property type="evidence" value="ECO:0007669"/>
    <property type="project" value="InterPro"/>
</dbReference>
<dbReference type="GO" id="GO:0003700">
    <property type="term" value="F:DNA-binding transcription factor activity"/>
    <property type="evidence" value="ECO:0007669"/>
    <property type="project" value="InterPro"/>
</dbReference>
<dbReference type="Pfam" id="PF12833">
    <property type="entry name" value="HTH_18"/>
    <property type="match status" value="1"/>
</dbReference>
<evidence type="ECO:0000313" key="6">
    <source>
        <dbReference type="Proteomes" id="UP000219452"/>
    </source>
</evidence>
<dbReference type="SMART" id="SM00342">
    <property type="entry name" value="HTH_ARAC"/>
    <property type="match status" value="1"/>
</dbReference>
<keyword evidence="3" id="KW-0804">Transcription</keyword>
<evidence type="ECO:0000256" key="3">
    <source>
        <dbReference type="ARBA" id="ARBA00023163"/>
    </source>
</evidence>
<feature type="domain" description="HTH araC/xylS-type" evidence="4">
    <location>
        <begin position="182"/>
        <end position="266"/>
    </location>
</feature>
<dbReference type="PANTHER" id="PTHR46796">
    <property type="entry name" value="HTH-TYPE TRANSCRIPTIONAL ACTIVATOR RHAS-RELATED"/>
    <property type="match status" value="1"/>
</dbReference>
<dbReference type="InterPro" id="IPR018060">
    <property type="entry name" value="HTH_AraC"/>
</dbReference>
<dbReference type="RefSeq" id="WP_097128730.1">
    <property type="nucleotide sequence ID" value="NZ_OCNH01000003.1"/>
</dbReference>
<reference evidence="6" key="1">
    <citation type="submission" date="2017-09" db="EMBL/GenBank/DDBJ databases">
        <authorList>
            <person name="Varghese N."/>
            <person name="Submissions S."/>
        </authorList>
    </citation>
    <scope>NUCLEOTIDE SEQUENCE [LARGE SCALE GENOMIC DNA]</scope>
    <source>
        <strain evidence="6">DSM 29961</strain>
    </source>
</reference>
<organism evidence="5 6">
    <name type="scientific">Spirosoma fluviale</name>
    <dbReference type="NCBI Taxonomy" id="1597977"/>
    <lineage>
        <taxon>Bacteria</taxon>
        <taxon>Pseudomonadati</taxon>
        <taxon>Bacteroidota</taxon>
        <taxon>Cytophagia</taxon>
        <taxon>Cytophagales</taxon>
        <taxon>Cytophagaceae</taxon>
        <taxon>Spirosoma</taxon>
    </lineage>
</organism>
<dbReference type="SUPFAM" id="SSF46689">
    <property type="entry name" value="Homeodomain-like"/>
    <property type="match status" value="1"/>
</dbReference>
<dbReference type="InterPro" id="IPR009057">
    <property type="entry name" value="Homeodomain-like_sf"/>
</dbReference>
<keyword evidence="6" id="KW-1185">Reference proteome</keyword>
<dbReference type="PANTHER" id="PTHR46796:SF13">
    <property type="entry name" value="HTH-TYPE TRANSCRIPTIONAL ACTIVATOR RHAS"/>
    <property type="match status" value="1"/>
</dbReference>
<dbReference type="OrthoDB" id="635259at2"/>
<evidence type="ECO:0000259" key="4">
    <source>
        <dbReference type="PROSITE" id="PS01124"/>
    </source>
</evidence>
<dbReference type="InterPro" id="IPR050204">
    <property type="entry name" value="AraC_XylS_family_regulators"/>
</dbReference>
<dbReference type="PROSITE" id="PS01124">
    <property type="entry name" value="HTH_ARAC_FAMILY_2"/>
    <property type="match status" value="1"/>
</dbReference>
<keyword evidence="1" id="KW-0805">Transcription regulation</keyword>
<dbReference type="Gene3D" id="1.10.10.60">
    <property type="entry name" value="Homeodomain-like"/>
    <property type="match status" value="1"/>
</dbReference>
<evidence type="ECO:0000256" key="2">
    <source>
        <dbReference type="ARBA" id="ARBA00023125"/>
    </source>
</evidence>
<accession>A0A286GDF1</accession>
<dbReference type="AlphaFoldDB" id="A0A286GDF1"/>
<keyword evidence="2" id="KW-0238">DNA-binding</keyword>
<dbReference type="Proteomes" id="UP000219452">
    <property type="component" value="Unassembled WGS sequence"/>
</dbReference>
<name>A0A286GDF1_9BACT</name>
<dbReference type="InterPro" id="IPR046532">
    <property type="entry name" value="DUF6597"/>
</dbReference>
<proteinExistence type="predicted"/>
<dbReference type="EMBL" id="OCNH01000003">
    <property type="protein sequence ID" value="SOD93530.1"/>
    <property type="molecule type" value="Genomic_DNA"/>
</dbReference>
<protein>
    <submittedName>
        <fullName evidence="5">Transcriptional regulator, AraC family</fullName>
    </submittedName>
</protein>
<evidence type="ECO:0000313" key="5">
    <source>
        <dbReference type="EMBL" id="SOD93530.1"/>
    </source>
</evidence>